<dbReference type="SMART" id="SM00228">
    <property type="entry name" value="PDZ"/>
    <property type="match status" value="1"/>
</dbReference>
<dbReference type="InterPro" id="IPR008915">
    <property type="entry name" value="Peptidase_M50"/>
</dbReference>
<dbReference type="Proteomes" id="UP000176191">
    <property type="component" value="Unassembled WGS sequence"/>
</dbReference>
<dbReference type="GO" id="GO:0006508">
    <property type="term" value="P:proteolysis"/>
    <property type="evidence" value="ECO:0007669"/>
    <property type="project" value="UniProtKB-KW"/>
</dbReference>
<dbReference type="AlphaFoldDB" id="A0A1F5F6G2"/>
<keyword evidence="9" id="KW-0482">Metalloprotease</keyword>
<feature type="transmembrane region" description="Helical" evidence="11">
    <location>
        <begin position="95"/>
        <end position="117"/>
    </location>
</feature>
<feature type="domain" description="PDZ" evidence="12">
    <location>
        <begin position="109"/>
        <end position="186"/>
    </location>
</feature>
<dbReference type="GO" id="GO:0016020">
    <property type="term" value="C:membrane"/>
    <property type="evidence" value="ECO:0007669"/>
    <property type="project" value="UniProtKB-SubCell"/>
</dbReference>
<name>A0A1F5F6G2_9BACT</name>
<accession>A0A1F5F6G2</accession>
<evidence type="ECO:0000313" key="13">
    <source>
        <dbReference type="EMBL" id="OGD75243.1"/>
    </source>
</evidence>
<keyword evidence="6" id="KW-0378">Hydrolase</keyword>
<evidence type="ECO:0000256" key="5">
    <source>
        <dbReference type="ARBA" id="ARBA00022692"/>
    </source>
</evidence>
<dbReference type="Pfam" id="PF17820">
    <property type="entry name" value="PDZ_6"/>
    <property type="match status" value="1"/>
</dbReference>
<keyword evidence="10 11" id="KW-0472">Membrane</keyword>
<keyword evidence="5 11" id="KW-0812">Transmembrane</keyword>
<evidence type="ECO:0000256" key="1">
    <source>
        <dbReference type="ARBA" id="ARBA00001947"/>
    </source>
</evidence>
<comment type="subcellular location">
    <subcellularLocation>
        <location evidence="2">Membrane</location>
        <topology evidence="2">Multi-pass membrane protein</topology>
    </subcellularLocation>
</comment>
<evidence type="ECO:0000259" key="12">
    <source>
        <dbReference type="SMART" id="SM00228"/>
    </source>
</evidence>
<dbReference type="InterPro" id="IPR036034">
    <property type="entry name" value="PDZ_sf"/>
</dbReference>
<evidence type="ECO:0000256" key="6">
    <source>
        <dbReference type="ARBA" id="ARBA00022801"/>
    </source>
</evidence>
<comment type="cofactor">
    <cofactor evidence="1">
        <name>Zn(2+)</name>
        <dbReference type="ChEBI" id="CHEBI:29105"/>
    </cofactor>
</comment>
<dbReference type="PANTHER" id="PTHR42837">
    <property type="entry name" value="REGULATOR OF SIGMA-E PROTEASE RSEP"/>
    <property type="match status" value="1"/>
</dbReference>
<keyword evidence="7" id="KW-0862">Zinc</keyword>
<dbReference type="InterPro" id="IPR001478">
    <property type="entry name" value="PDZ"/>
</dbReference>
<dbReference type="Pfam" id="PF02163">
    <property type="entry name" value="Peptidase_M50"/>
    <property type="match status" value="1"/>
</dbReference>
<evidence type="ECO:0000256" key="10">
    <source>
        <dbReference type="ARBA" id="ARBA00023136"/>
    </source>
</evidence>
<dbReference type="PANTHER" id="PTHR42837:SF2">
    <property type="entry name" value="MEMBRANE METALLOPROTEASE ARASP2, CHLOROPLASTIC-RELATED"/>
    <property type="match status" value="1"/>
</dbReference>
<sequence>MTTILVLSLLVLLHELGHFLVAKLFGIKVEEFGIGLPPKAVKLGMWGETEFSLNWLPIGGFVRLAGEEEDPSLWEKINPMLRKKLFFAKPAWQRALVTVAGVAMNLVLGILAFSVVYTRLGVPKEVGQQVMVSQVIAGSPAEAAGVTVGVVVVRVKGEQIDDADKFVEMIKQNKGQMISLYLSTVDANGQRSASETVVNVIPRENPPEGEGSLGVGVVDVPIIVYEQKAWYSAPFYGANEGMKEAWGWTKEFGRILAHPVELVKNVSGPVKVVQIGQQAADQGWIVLVRFAGIISLNLAIFNLLPIPALDGGRLLLIGLEKVVGRKRIARVEKYVNAVGMALLILLLITVTIKDIFWG</sequence>
<evidence type="ECO:0000256" key="9">
    <source>
        <dbReference type="ARBA" id="ARBA00023049"/>
    </source>
</evidence>
<proteinExistence type="inferred from homology"/>
<keyword evidence="4" id="KW-0645">Protease</keyword>
<dbReference type="EMBL" id="MFAK01000012">
    <property type="protein sequence ID" value="OGD75243.1"/>
    <property type="molecule type" value="Genomic_DNA"/>
</dbReference>
<gene>
    <name evidence="13" type="ORF">A2228_02410</name>
</gene>
<dbReference type="CDD" id="cd06163">
    <property type="entry name" value="S2P-M50_PDZ_RseP-like"/>
    <property type="match status" value="1"/>
</dbReference>
<protein>
    <recommendedName>
        <fullName evidence="12">PDZ domain-containing protein</fullName>
    </recommendedName>
</protein>
<dbReference type="SUPFAM" id="SSF50156">
    <property type="entry name" value="PDZ domain-like"/>
    <property type="match status" value="1"/>
</dbReference>
<evidence type="ECO:0000256" key="8">
    <source>
        <dbReference type="ARBA" id="ARBA00022989"/>
    </source>
</evidence>
<dbReference type="GO" id="GO:0004222">
    <property type="term" value="F:metalloendopeptidase activity"/>
    <property type="evidence" value="ECO:0007669"/>
    <property type="project" value="InterPro"/>
</dbReference>
<evidence type="ECO:0000256" key="11">
    <source>
        <dbReference type="SAM" id="Phobius"/>
    </source>
</evidence>
<feature type="transmembrane region" description="Helical" evidence="11">
    <location>
        <begin position="334"/>
        <end position="352"/>
    </location>
</feature>
<comment type="caution">
    <text evidence="13">The sequence shown here is derived from an EMBL/GenBank/DDBJ whole genome shotgun (WGS) entry which is preliminary data.</text>
</comment>
<reference evidence="13 14" key="1">
    <citation type="journal article" date="2016" name="Nat. Commun.">
        <title>Thousands of microbial genomes shed light on interconnected biogeochemical processes in an aquifer system.</title>
        <authorList>
            <person name="Anantharaman K."/>
            <person name="Brown C.T."/>
            <person name="Hug L.A."/>
            <person name="Sharon I."/>
            <person name="Castelle C.J."/>
            <person name="Probst A.J."/>
            <person name="Thomas B.C."/>
            <person name="Singh A."/>
            <person name="Wilkins M.J."/>
            <person name="Karaoz U."/>
            <person name="Brodie E.L."/>
            <person name="Williams K.H."/>
            <person name="Hubbard S.S."/>
            <person name="Banfield J.F."/>
        </authorList>
    </citation>
    <scope>NUCLEOTIDE SEQUENCE [LARGE SCALE GENOMIC DNA]</scope>
</reference>
<dbReference type="Gene3D" id="2.30.42.10">
    <property type="match status" value="1"/>
</dbReference>
<evidence type="ECO:0000313" key="14">
    <source>
        <dbReference type="Proteomes" id="UP000176191"/>
    </source>
</evidence>
<comment type="similarity">
    <text evidence="3">Belongs to the peptidase M50B family.</text>
</comment>
<dbReference type="InterPro" id="IPR004387">
    <property type="entry name" value="Pept_M50_Zn"/>
</dbReference>
<dbReference type="InterPro" id="IPR041489">
    <property type="entry name" value="PDZ_6"/>
</dbReference>
<evidence type="ECO:0000256" key="3">
    <source>
        <dbReference type="ARBA" id="ARBA00007931"/>
    </source>
</evidence>
<keyword evidence="8 11" id="KW-1133">Transmembrane helix</keyword>
<organism evidence="13 14">
    <name type="scientific">Candidatus Collierbacteria bacterium RIFOXYA2_FULL_46_10</name>
    <dbReference type="NCBI Taxonomy" id="1817726"/>
    <lineage>
        <taxon>Bacteria</taxon>
        <taxon>Candidatus Collieribacteriota</taxon>
    </lineage>
</organism>
<evidence type="ECO:0000256" key="4">
    <source>
        <dbReference type="ARBA" id="ARBA00022670"/>
    </source>
</evidence>
<evidence type="ECO:0000256" key="7">
    <source>
        <dbReference type="ARBA" id="ARBA00022833"/>
    </source>
</evidence>
<evidence type="ECO:0000256" key="2">
    <source>
        <dbReference type="ARBA" id="ARBA00004141"/>
    </source>
</evidence>